<name>A0ABW8D535_9GAMM</name>
<comment type="caution">
    <text evidence="1">The sequence shown here is derived from an EMBL/GenBank/DDBJ whole genome shotgun (WGS) entry which is preliminary data.</text>
</comment>
<accession>A0ABW8D535</accession>
<proteinExistence type="predicted"/>
<reference evidence="1 2" key="1">
    <citation type="submission" date="2024-08" db="EMBL/GenBank/DDBJ databases">
        <title>Draft Genome Sequence of Legionella lytica strain DSB2004, Isolated From a Fire Sprinkler System.</title>
        <authorList>
            <person name="Everhart A.D."/>
            <person name="Kidane D.T."/>
            <person name="Farone A.L."/>
            <person name="Farone M.B."/>
        </authorList>
    </citation>
    <scope>NUCLEOTIDE SEQUENCE [LARGE SCALE GENOMIC DNA]</scope>
    <source>
        <strain evidence="1 2">DSB2004</strain>
    </source>
</reference>
<gene>
    <name evidence="1" type="ORF">ACD661_04430</name>
</gene>
<protein>
    <submittedName>
        <fullName evidence="1">Uncharacterized protein</fullName>
    </submittedName>
</protein>
<evidence type="ECO:0000313" key="1">
    <source>
        <dbReference type="EMBL" id="MFJ1267807.1"/>
    </source>
</evidence>
<organism evidence="1 2">
    <name type="scientific">Legionella lytica</name>
    <dbReference type="NCBI Taxonomy" id="96232"/>
    <lineage>
        <taxon>Bacteria</taxon>
        <taxon>Pseudomonadati</taxon>
        <taxon>Pseudomonadota</taxon>
        <taxon>Gammaproteobacteria</taxon>
        <taxon>Legionellales</taxon>
        <taxon>Legionellaceae</taxon>
        <taxon>Legionella</taxon>
    </lineage>
</organism>
<sequence>MGKYLNQLSARIQLTDKAGYRREQYQTFMTGPEWRNVEMAEEYGRLLRDNKSMFQFPYFRQIFDLWRVVFNSYSSARKYNSASSILFSEYMIMDLFIATFTTMELLPKGIISLFLYPFLKKDNATEMQQHLAATFEEYAANLQTVPFYDHKYSEMRADLAEKYRQCENKTWVDWFSWTVVSCELWARKWISKPLSYWYHQENNEVAPSTDILVKFDAQDIDNPEEAKRLFQQQLAQVEQAHKVSLVDAHIYAKDSPKTKDGHTYTSVYARLTTPRYAAFQPAVKALGEQNIYLREIAGERRIQVKCTIDTDSADKLLAKEERLNQTKNADALYGYGDHIHSNRKICLFDVPVRNLHKTLARLEKQDDVEVSFIHNF</sequence>
<evidence type="ECO:0000313" key="2">
    <source>
        <dbReference type="Proteomes" id="UP001615550"/>
    </source>
</evidence>
<keyword evidence="2" id="KW-1185">Reference proteome</keyword>
<dbReference type="RefSeq" id="WP_400186618.1">
    <property type="nucleotide sequence ID" value="NZ_JBGORX010000001.1"/>
</dbReference>
<dbReference type="EMBL" id="JBGORX010000001">
    <property type="protein sequence ID" value="MFJ1267807.1"/>
    <property type="molecule type" value="Genomic_DNA"/>
</dbReference>
<dbReference type="Proteomes" id="UP001615550">
    <property type="component" value="Unassembled WGS sequence"/>
</dbReference>